<dbReference type="InterPro" id="IPR000276">
    <property type="entry name" value="GPCR_Rhodpsn"/>
</dbReference>
<dbReference type="PROSITE" id="PS50262">
    <property type="entry name" value="G_PROTEIN_RECEP_F1_2"/>
    <property type="match status" value="1"/>
</dbReference>
<evidence type="ECO:0000256" key="3">
    <source>
        <dbReference type="ARBA" id="ARBA00022606"/>
    </source>
</evidence>
<keyword evidence="7 11" id="KW-0297">G-protein coupled receptor</keyword>
<evidence type="ECO:0000259" key="13">
    <source>
        <dbReference type="PROSITE" id="PS50262"/>
    </source>
</evidence>
<dbReference type="SUPFAM" id="SSF81321">
    <property type="entry name" value="Family A G protein-coupled receptor-like"/>
    <property type="match status" value="1"/>
</dbReference>
<dbReference type="PRINTS" id="PR00237">
    <property type="entry name" value="GPCRRHODOPSN"/>
</dbReference>
<keyword evidence="3" id="KW-0716">Sensory transduction</keyword>
<keyword evidence="15" id="KW-1185">Reference proteome</keyword>
<evidence type="ECO:0000256" key="7">
    <source>
        <dbReference type="ARBA" id="ARBA00023040"/>
    </source>
</evidence>
<keyword evidence="4 11" id="KW-0812">Transmembrane</keyword>
<evidence type="ECO:0000313" key="14">
    <source>
        <dbReference type="EMBL" id="KAF5922116.1"/>
    </source>
</evidence>
<keyword evidence="6 12" id="KW-1133">Transmembrane helix</keyword>
<comment type="function">
    <text evidence="1">Putative odorant or sperm cell receptor.</text>
</comment>
<accession>A0A7J7F372</accession>
<dbReference type="GO" id="GO:0005886">
    <property type="term" value="C:plasma membrane"/>
    <property type="evidence" value="ECO:0007669"/>
    <property type="project" value="TreeGrafter"/>
</dbReference>
<evidence type="ECO:0000256" key="10">
    <source>
        <dbReference type="ARBA" id="ARBA00023224"/>
    </source>
</evidence>
<evidence type="ECO:0000256" key="5">
    <source>
        <dbReference type="ARBA" id="ARBA00022725"/>
    </source>
</evidence>
<comment type="caution">
    <text evidence="14">The sequence shown here is derived from an EMBL/GenBank/DDBJ whole genome shotgun (WGS) entry which is preliminary data.</text>
</comment>
<feature type="transmembrane region" description="Helical" evidence="12">
    <location>
        <begin position="163"/>
        <end position="185"/>
    </location>
</feature>
<dbReference type="CDD" id="cd15222">
    <property type="entry name" value="7tmA_OR51-like"/>
    <property type="match status" value="1"/>
</dbReference>
<evidence type="ECO:0000256" key="4">
    <source>
        <dbReference type="ARBA" id="ARBA00022692"/>
    </source>
</evidence>
<keyword evidence="10 11" id="KW-0807">Transducer</keyword>
<sequence>MGNHQSPTEGEWYCICGLSQAEELEPEGLEDRIPSENEVGQHGAWNPSDLREDTWAVLFSTWSLLMAAHEYAKASGGFHEIIYFLREHLEADLDWIPRNIFTGFINSSWLQPPTLLLTGIPGLEAVQIWISVPLCIMYLIALLGNCTILFVIKSTSSLHEPQYIFLSMLAGTDMGLSLSTLPTVLKVFLLNHREIEFHSCLTQMFFIHTFSSMESAILLAMAFDRFVAICNPLLYTVVLTPPRIIGMGIAAVVRGVVLIVPLPVLLQRLSFCKDVILSHCYCYHPDVMKLACGPVTVNTIYGLSIVLCSFGVDAMFIVISYILILKTVLGIASEDGQLKALNTCASHIFTVCIFYVPLTVLALIHRFGTFTSPLLHVTMANLFLFLTPVLNPLVYSLKTKQIRSAVHKAFINRYILVVYNITDTPKGTEDAKAKTTELVPDYLEGK</sequence>
<protein>
    <recommendedName>
        <fullName evidence="13">G-protein coupled receptors family 1 profile domain-containing protein</fullName>
    </recommendedName>
</protein>
<evidence type="ECO:0000256" key="1">
    <source>
        <dbReference type="ARBA" id="ARBA00003929"/>
    </source>
</evidence>
<dbReference type="PANTHER" id="PTHR26450:SF42">
    <property type="entry name" value="OLFACTORY RECEPTOR"/>
    <property type="match status" value="1"/>
</dbReference>
<feature type="transmembrane region" description="Helical" evidence="12">
    <location>
        <begin position="374"/>
        <end position="394"/>
    </location>
</feature>
<dbReference type="GO" id="GO:0071396">
    <property type="term" value="P:cellular response to lipid"/>
    <property type="evidence" value="ECO:0007669"/>
    <property type="project" value="UniProtKB-ARBA"/>
</dbReference>
<dbReference type="EMBL" id="JACDTQ010001533">
    <property type="protein sequence ID" value="KAF5922116.1"/>
    <property type="molecule type" value="Genomic_DNA"/>
</dbReference>
<dbReference type="InterPro" id="IPR050402">
    <property type="entry name" value="OR51/52/56-like"/>
</dbReference>
<feature type="transmembrane region" description="Helical" evidence="12">
    <location>
        <begin position="128"/>
        <end position="151"/>
    </location>
</feature>
<dbReference type="FunFam" id="1.20.1070.10:FF:000002">
    <property type="entry name" value="Olfactory receptor"/>
    <property type="match status" value="1"/>
</dbReference>
<keyword evidence="9 11" id="KW-0675">Receptor</keyword>
<evidence type="ECO:0000256" key="8">
    <source>
        <dbReference type="ARBA" id="ARBA00023136"/>
    </source>
</evidence>
<evidence type="ECO:0000256" key="6">
    <source>
        <dbReference type="ARBA" id="ARBA00022989"/>
    </source>
</evidence>
<dbReference type="AlphaFoldDB" id="A0A7J7F372"/>
<dbReference type="Proteomes" id="UP000551758">
    <property type="component" value="Unassembled WGS sequence"/>
</dbReference>
<proteinExistence type="inferred from homology"/>
<dbReference type="Gene3D" id="1.20.1070.10">
    <property type="entry name" value="Rhodopsin 7-helix transmembrane proteins"/>
    <property type="match status" value="1"/>
</dbReference>
<feature type="transmembrane region" description="Helical" evidence="12">
    <location>
        <begin position="345"/>
        <end position="368"/>
    </location>
</feature>
<dbReference type="PROSITE" id="PS00237">
    <property type="entry name" value="G_PROTEIN_RECEP_F1_1"/>
    <property type="match status" value="1"/>
</dbReference>
<comment type="similarity">
    <text evidence="11">Belongs to the G-protein coupled receptor 1 family.</text>
</comment>
<keyword evidence="8 12" id="KW-0472">Membrane</keyword>
<evidence type="ECO:0000256" key="2">
    <source>
        <dbReference type="ARBA" id="ARBA00004141"/>
    </source>
</evidence>
<feature type="transmembrane region" description="Helical" evidence="12">
    <location>
        <begin position="244"/>
        <end position="266"/>
    </location>
</feature>
<dbReference type="InterPro" id="IPR017452">
    <property type="entry name" value="GPCR_Rhodpsn_7TM"/>
</dbReference>
<organism evidence="14 15">
    <name type="scientific">Diceros bicornis minor</name>
    <name type="common">South-central black rhinoceros</name>
    <dbReference type="NCBI Taxonomy" id="77932"/>
    <lineage>
        <taxon>Eukaryota</taxon>
        <taxon>Metazoa</taxon>
        <taxon>Chordata</taxon>
        <taxon>Craniata</taxon>
        <taxon>Vertebrata</taxon>
        <taxon>Euteleostomi</taxon>
        <taxon>Mammalia</taxon>
        <taxon>Eutheria</taxon>
        <taxon>Laurasiatheria</taxon>
        <taxon>Perissodactyla</taxon>
        <taxon>Rhinocerotidae</taxon>
        <taxon>Diceros</taxon>
    </lineage>
</organism>
<gene>
    <name evidence="14" type="ORF">HPG69_006230</name>
</gene>
<evidence type="ECO:0000256" key="12">
    <source>
        <dbReference type="SAM" id="Phobius"/>
    </source>
</evidence>
<dbReference type="GO" id="GO:0004930">
    <property type="term" value="F:G protein-coupled receptor activity"/>
    <property type="evidence" value="ECO:0007669"/>
    <property type="project" value="UniProtKB-KW"/>
</dbReference>
<reference evidence="14 15" key="1">
    <citation type="journal article" date="2020" name="Mol. Biol. Evol.">
        <title>Interspecific Gene Flow and the Evolution of Specialization in Black and White Rhinoceros.</title>
        <authorList>
            <person name="Moodley Y."/>
            <person name="Westbury M.V."/>
            <person name="Russo I.M."/>
            <person name="Gopalakrishnan S."/>
            <person name="Rakotoarivelo A."/>
            <person name="Olsen R.A."/>
            <person name="Prost S."/>
            <person name="Tunstall T."/>
            <person name="Ryder O.A."/>
            <person name="Dalen L."/>
            <person name="Bruford M.W."/>
        </authorList>
    </citation>
    <scope>NUCLEOTIDE SEQUENCE [LARGE SCALE GENOMIC DNA]</scope>
    <source>
        <strain evidence="14">SBR-YM</strain>
        <tissue evidence="14">Skin</tissue>
    </source>
</reference>
<feature type="non-terminal residue" evidence="14">
    <location>
        <position position="446"/>
    </location>
</feature>
<feature type="domain" description="G-protein coupled receptors family 1 profile" evidence="13">
    <location>
        <begin position="144"/>
        <end position="395"/>
    </location>
</feature>
<dbReference type="InterPro" id="IPR000725">
    <property type="entry name" value="Olfact_rcpt"/>
</dbReference>
<keyword evidence="5" id="KW-0552">Olfaction</keyword>
<dbReference type="GO" id="GO:0004984">
    <property type="term" value="F:olfactory receptor activity"/>
    <property type="evidence" value="ECO:0007669"/>
    <property type="project" value="InterPro"/>
</dbReference>
<dbReference type="PANTHER" id="PTHR26450">
    <property type="entry name" value="OLFACTORY RECEPTOR 56B1-RELATED"/>
    <property type="match status" value="1"/>
</dbReference>
<feature type="transmembrane region" description="Helical" evidence="12">
    <location>
        <begin position="300"/>
        <end position="324"/>
    </location>
</feature>
<dbReference type="Pfam" id="PF13853">
    <property type="entry name" value="7tm_4"/>
    <property type="match status" value="1"/>
</dbReference>
<dbReference type="PRINTS" id="PR00245">
    <property type="entry name" value="OLFACTORYR"/>
</dbReference>
<evidence type="ECO:0000256" key="11">
    <source>
        <dbReference type="RuleBase" id="RU000688"/>
    </source>
</evidence>
<name>A0A7J7F372_DICBM</name>
<comment type="subcellular location">
    <subcellularLocation>
        <location evidence="2">Membrane</location>
        <topology evidence="2">Multi-pass membrane protein</topology>
    </subcellularLocation>
</comment>
<evidence type="ECO:0000256" key="9">
    <source>
        <dbReference type="ARBA" id="ARBA00023170"/>
    </source>
</evidence>
<evidence type="ECO:0000313" key="15">
    <source>
        <dbReference type="Proteomes" id="UP000551758"/>
    </source>
</evidence>